<organism evidence="3 4">
    <name type="scientific">Sorangium cellulosum</name>
    <name type="common">Polyangium cellulosum</name>
    <dbReference type="NCBI Taxonomy" id="56"/>
    <lineage>
        <taxon>Bacteria</taxon>
        <taxon>Pseudomonadati</taxon>
        <taxon>Myxococcota</taxon>
        <taxon>Polyangia</taxon>
        <taxon>Polyangiales</taxon>
        <taxon>Polyangiaceae</taxon>
        <taxon>Sorangium</taxon>
    </lineage>
</organism>
<dbReference type="AlphaFoldDB" id="A0A2L0FB89"/>
<feature type="region of interest" description="Disordered" evidence="1">
    <location>
        <begin position="17"/>
        <end position="91"/>
    </location>
</feature>
<dbReference type="RefSeq" id="WP_199789521.1">
    <property type="nucleotide sequence ID" value="NZ_CP012673.1"/>
</dbReference>
<feature type="region of interest" description="Disordered" evidence="1">
    <location>
        <begin position="571"/>
        <end position="598"/>
    </location>
</feature>
<feature type="compositionally biased region" description="Gly residues" evidence="1">
    <location>
        <begin position="22"/>
        <end position="82"/>
    </location>
</feature>
<name>A0A2L0FB89_SORCE</name>
<feature type="compositionally biased region" description="Low complexity" evidence="1">
    <location>
        <begin position="578"/>
        <end position="596"/>
    </location>
</feature>
<evidence type="ECO:0000313" key="4">
    <source>
        <dbReference type="Proteomes" id="UP000238348"/>
    </source>
</evidence>
<dbReference type="SUPFAM" id="SSF53474">
    <property type="entry name" value="alpha/beta-Hydrolases"/>
    <property type="match status" value="1"/>
</dbReference>
<evidence type="ECO:0000313" key="3">
    <source>
        <dbReference type="EMBL" id="AUX48742.1"/>
    </source>
</evidence>
<dbReference type="EMBL" id="CP012673">
    <property type="protein sequence ID" value="AUX48742.1"/>
    <property type="molecule type" value="Genomic_DNA"/>
</dbReference>
<evidence type="ECO:0000259" key="2">
    <source>
        <dbReference type="Pfam" id="PF00561"/>
    </source>
</evidence>
<reference evidence="3 4" key="1">
    <citation type="submission" date="2015-09" db="EMBL/GenBank/DDBJ databases">
        <title>Sorangium comparison.</title>
        <authorList>
            <person name="Zaburannyi N."/>
            <person name="Bunk B."/>
            <person name="Overmann J."/>
            <person name="Mueller R."/>
        </authorList>
    </citation>
    <scope>NUCLEOTIDE SEQUENCE [LARGE SCALE GENOMIC DNA]</scope>
    <source>
        <strain evidence="3 4">So ce26</strain>
    </source>
</reference>
<dbReference type="Pfam" id="PF00561">
    <property type="entry name" value="Abhydrolase_1"/>
    <property type="match status" value="1"/>
</dbReference>
<proteinExistence type="predicted"/>
<gene>
    <name evidence="3" type="ORF">SOCE26_102830</name>
</gene>
<dbReference type="InterPro" id="IPR000073">
    <property type="entry name" value="AB_hydrolase_1"/>
</dbReference>
<dbReference type="Gene3D" id="3.40.50.1820">
    <property type="entry name" value="alpha/beta hydrolase"/>
    <property type="match status" value="1"/>
</dbReference>
<evidence type="ECO:0000256" key="1">
    <source>
        <dbReference type="SAM" id="MobiDB-lite"/>
    </source>
</evidence>
<dbReference type="InterPro" id="IPR029058">
    <property type="entry name" value="AB_hydrolase_fold"/>
</dbReference>
<sequence>MLGLLLSMGLACGDTKDEPASAGGGGSAGSGDGGGGNGGDGGSGDGGGGNGGDGGSGDGGGGGDGGSGDGAGGGGGDGGSGGSTPSPAVAWGACPERYQTECAKLIMPLDHGSPGGETIEVHIARRKAAVASKRQVWLLAGGPGQSGNLFFEQVTALAGALPDADLYVIDHRGTGYSHRLTCPQQDRPGTYGGYYLDPSLVPGCLTHLETTGDRARLAWFTTRQAALDVLFGIDATREPGQEVYVWGGSYGTHWAHRVLQLAEPGAVSGIVFDGFMTPGRFAFTRYDAGVNEAGLRFAAACAEDAVCAGKMGPDPAARIRGVLAALAEQPCGVFDRSLARTLYSIFMDGVMTRAFVFPFVHRLERCDAADQAALLHVAEQYTAAVSGAVEGELFLNSGVLQYNIGLSELWKLPEDPEATREELEAAADAQLFLAGASYPASIVDLRSTWPLPPPDALDLPVPVPTDIPLLWLAGELDTRTPYAQAMEVAELYDGEDQPLVMLAGAGHVPSVASPLASDPTTSCGGLVIESFLRGDGAVDTSCAEDLLPLQFSLASAEASLVWWGVEDEWGDTPATPEARSPALAPRRPASTRPPRLSRADVSPAVLAWIRRFRQGGAGAP</sequence>
<accession>A0A2L0FB89</accession>
<feature type="domain" description="AB hydrolase-1" evidence="2">
    <location>
        <begin position="138"/>
        <end position="293"/>
    </location>
</feature>
<protein>
    <recommendedName>
        <fullName evidence="2">AB hydrolase-1 domain-containing protein</fullName>
    </recommendedName>
</protein>
<dbReference type="Proteomes" id="UP000238348">
    <property type="component" value="Chromosome"/>
</dbReference>